<dbReference type="AlphaFoldDB" id="A0ABD1Z6Q3"/>
<proteinExistence type="predicted"/>
<comment type="cofactor">
    <cofactor evidence="9">
        <name>Zn(2+)</name>
        <dbReference type="ChEBI" id="CHEBI:29105"/>
    </cofactor>
    <text evidence="9">Binds 2 Zn(2+) ions per subunit.</text>
</comment>
<evidence type="ECO:0000256" key="10">
    <source>
        <dbReference type="SAM" id="SignalP"/>
    </source>
</evidence>
<keyword evidence="6 9" id="KW-0862">Zinc</keyword>
<keyword evidence="3" id="KW-0963">Cytoplasm</keyword>
<dbReference type="Pfam" id="PF01546">
    <property type="entry name" value="Peptidase_M20"/>
    <property type="match status" value="1"/>
</dbReference>
<comment type="subcellular location">
    <subcellularLocation>
        <location evidence="1">Cytoplasm</location>
    </subcellularLocation>
</comment>
<name>A0ABD1Z6Q3_9MARC</name>
<evidence type="ECO:0000313" key="11">
    <source>
        <dbReference type="EMBL" id="KAL2642002.1"/>
    </source>
</evidence>
<comment type="caution">
    <text evidence="11">The sequence shown here is derived from an EMBL/GenBank/DDBJ whole genome shotgun (WGS) entry which is preliminary data.</text>
</comment>
<evidence type="ECO:0000256" key="3">
    <source>
        <dbReference type="ARBA" id="ARBA00022490"/>
    </source>
</evidence>
<gene>
    <name evidence="11" type="ORF">R1flu_009589</name>
</gene>
<dbReference type="GO" id="GO:0046872">
    <property type="term" value="F:metal ion binding"/>
    <property type="evidence" value="ECO:0007669"/>
    <property type="project" value="UniProtKB-KW"/>
</dbReference>
<keyword evidence="12" id="KW-1185">Reference proteome</keyword>
<dbReference type="GO" id="GO:0005737">
    <property type="term" value="C:cytoplasm"/>
    <property type="evidence" value="ECO:0007669"/>
    <property type="project" value="UniProtKB-SubCell"/>
</dbReference>
<organism evidence="11 12">
    <name type="scientific">Riccia fluitans</name>
    <dbReference type="NCBI Taxonomy" id="41844"/>
    <lineage>
        <taxon>Eukaryota</taxon>
        <taxon>Viridiplantae</taxon>
        <taxon>Streptophyta</taxon>
        <taxon>Embryophyta</taxon>
        <taxon>Marchantiophyta</taxon>
        <taxon>Marchantiopsida</taxon>
        <taxon>Marchantiidae</taxon>
        <taxon>Marchantiales</taxon>
        <taxon>Ricciaceae</taxon>
        <taxon>Riccia</taxon>
    </lineage>
</organism>
<evidence type="ECO:0000256" key="8">
    <source>
        <dbReference type="PIRSR" id="PIRSR036696-1"/>
    </source>
</evidence>
<evidence type="ECO:0000256" key="1">
    <source>
        <dbReference type="ARBA" id="ARBA00004496"/>
    </source>
</evidence>
<feature type="binding site" evidence="9">
    <location>
        <position position="144"/>
    </location>
    <ligand>
        <name>Zn(2+)</name>
        <dbReference type="ChEBI" id="CHEBI:29105"/>
        <label>1</label>
    </ligand>
</feature>
<feature type="chain" id="PRO_5044772840" description="N-acyl-aliphatic-L-amino acid amidohydrolase" evidence="10">
    <location>
        <begin position="32"/>
        <end position="451"/>
    </location>
</feature>
<feature type="binding site" evidence="9">
    <location>
        <position position="179"/>
    </location>
    <ligand>
        <name>Zn(2+)</name>
        <dbReference type="ChEBI" id="CHEBI:29105"/>
        <label>2</label>
    </ligand>
</feature>
<dbReference type="InterPro" id="IPR010159">
    <property type="entry name" value="N-acyl_aa_amidohydrolase"/>
</dbReference>
<sequence length="451" mass="51139">MESLRFQKLSCSRVRKLSLLLLLCFCSEIWCRGPEDLEQNPAIQRFRTYLRIPTVQPDVDYEEAVEFLLGQAKQIGLSTRRIEFVSKKPILLMTWKGSSEEKLQSVMLNSHMDVVPVEKDKWKYPPFEAHMDENGDIFARGSQDMKVVGMMYLEAIRILKGKGWAPVRDVHVVWVPDEEIGGDDGWGKFYTSREFDELNVGIVLDEGDDSLFNNSYFVNYGEKATWWLVIQAIGVTGHGSIYFDNSASENMFKSIASINAFRDSQKALVRSGEKSPEEVVVVNSVFLKSGSPTPDGFTMNVQPSVVEAGFDLRIPPSKEMADFMNKRIAEEWAPKGRNMSFYFTFKTETKEGAVPTTTPDDSNPWWYLLRMAASKLNATLIPRLQTGGTDSSFVRIRGVDAFGISAIQNVPPLYHDHNEFMNGYEFLRGINMTVEIVDQYGSFSGSLHRVM</sequence>
<dbReference type="InterPro" id="IPR002933">
    <property type="entry name" value="Peptidase_M20"/>
</dbReference>
<keyword evidence="10" id="KW-0732">Signal</keyword>
<evidence type="ECO:0000256" key="9">
    <source>
        <dbReference type="PIRSR" id="PIRSR036696-2"/>
    </source>
</evidence>
<dbReference type="NCBIfam" id="TIGR01880">
    <property type="entry name" value="Ac-peptdase-euk"/>
    <property type="match status" value="1"/>
</dbReference>
<dbReference type="InterPro" id="IPR001261">
    <property type="entry name" value="ArgE/DapE_CS"/>
</dbReference>
<evidence type="ECO:0000313" key="12">
    <source>
        <dbReference type="Proteomes" id="UP001605036"/>
    </source>
</evidence>
<evidence type="ECO:0000256" key="6">
    <source>
        <dbReference type="ARBA" id="ARBA00022833"/>
    </source>
</evidence>
<accession>A0ABD1Z6Q3</accession>
<feature type="binding site" evidence="9">
    <location>
        <position position="111"/>
    </location>
    <ligand>
        <name>Zn(2+)</name>
        <dbReference type="ChEBI" id="CHEBI:29105"/>
        <label>1</label>
    </ligand>
</feature>
<dbReference type="Gene3D" id="1.10.150.900">
    <property type="match status" value="1"/>
</dbReference>
<evidence type="ECO:0000256" key="5">
    <source>
        <dbReference type="ARBA" id="ARBA00022801"/>
    </source>
</evidence>
<feature type="active site" evidence="8">
    <location>
        <position position="113"/>
    </location>
</feature>
<feature type="signal peptide" evidence="10">
    <location>
        <begin position="1"/>
        <end position="31"/>
    </location>
</feature>
<dbReference type="FunFam" id="3.40.630.10:FF:000019">
    <property type="entry name" value="Aminoacylase 1"/>
    <property type="match status" value="1"/>
</dbReference>
<dbReference type="PANTHER" id="PTHR45892">
    <property type="entry name" value="AMINOACYLASE-1"/>
    <property type="match status" value="1"/>
</dbReference>
<keyword evidence="5" id="KW-0378">Hydrolase</keyword>
<dbReference type="PROSITE" id="PS00758">
    <property type="entry name" value="ARGE_DAPE_CPG2_1"/>
    <property type="match status" value="1"/>
</dbReference>
<feature type="binding site" evidence="9">
    <location>
        <position position="415"/>
    </location>
    <ligand>
        <name>Zn(2+)</name>
        <dbReference type="ChEBI" id="CHEBI:29105"/>
        <label>2</label>
    </ligand>
</feature>
<feature type="binding site" evidence="9">
    <location>
        <position position="206"/>
    </location>
    <ligand>
        <name>Zn(2+)</name>
        <dbReference type="ChEBI" id="CHEBI:29105"/>
        <label>1</label>
    </ligand>
</feature>
<feature type="binding site" evidence="9">
    <location>
        <position position="144"/>
    </location>
    <ligand>
        <name>Zn(2+)</name>
        <dbReference type="ChEBI" id="CHEBI:29105"/>
        <label>2</label>
    </ligand>
</feature>
<dbReference type="Gene3D" id="3.30.70.360">
    <property type="match status" value="1"/>
</dbReference>
<reference evidence="11 12" key="1">
    <citation type="submission" date="2024-09" db="EMBL/GenBank/DDBJ databases">
        <title>Chromosome-scale assembly of Riccia fluitans.</title>
        <authorList>
            <person name="Paukszto L."/>
            <person name="Sawicki J."/>
            <person name="Karawczyk K."/>
            <person name="Piernik-Szablinska J."/>
            <person name="Szczecinska M."/>
            <person name="Mazdziarz M."/>
        </authorList>
    </citation>
    <scope>NUCLEOTIDE SEQUENCE [LARGE SCALE GENOMIC DNA]</scope>
    <source>
        <strain evidence="11">Rf_01</strain>
        <tissue evidence="11">Aerial parts of the thallus</tissue>
    </source>
</reference>
<keyword evidence="4 9" id="KW-0479">Metal-binding</keyword>
<dbReference type="EC" id="3.5.1.14" evidence="2"/>
<dbReference type="InterPro" id="IPR052083">
    <property type="entry name" value="Aminoacylase-1_M20A"/>
</dbReference>
<dbReference type="PANTHER" id="PTHR45892:SF1">
    <property type="entry name" value="AMINOACYLASE-1"/>
    <property type="match status" value="1"/>
</dbReference>
<dbReference type="EMBL" id="JBHFFA010000002">
    <property type="protein sequence ID" value="KAL2642002.1"/>
    <property type="molecule type" value="Genomic_DNA"/>
</dbReference>
<dbReference type="GO" id="GO:0004046">
    <property type="term" value="F:aminoacylase activity"/>
    <property type="evidence" value="ECO:0007669"/>
    <property type="project" value="UniProtKB-EC"/>
</dbReference>
<dbReference type="PIRSF" id="PIRSF036696">
    <property type="entry name" value="ACY-1"/>
    <property type="match status" value="1"/>
</dbReference>
<protein>
    <recommendedName>
        <fullName evidence="2">N-acyl-aliphatic-L-amino acid amidohydrolase</fullName>
        <ecNumber evidence="2">3.5.1.14</ecNumber>
    </recommendedName>
    <alternativeName>
        <fullName evidence="7">N-acyl-L-amino-acid amidohydrolase</fullName>
    </alternativeName>
</protein>
<dbReference type="SUPFAM" id="SSF53187">
    <property type="entry name" value="Zn-dependent exopeptidases"/>
    <property type="match status" value="1"/>
</dbReference>
<dbReference type="Gene3D" id="3.40.630.10">
    <property type="entry name" value="Zn peptidases"/>
    <property type="match status" value="1"/>
</dbReference>
<evidence type="ECO:0000256" key="4">
    <source>
        <dbReference type="ARBA" id="ARBA00022723"/>
    </source>
</evidence>
<feature type="active site" description="Proton acceptor" evidence="8">
    <location>
        <position position="178"/>
    </location>
</feature>
<evidence type="ECO:0000256" key="7">
    <source>
        <dbReference type="ARBA" id="ARBA00029656"/>
    </source>
</evidence>
<dbReference type="Proteomes" id="UP001605036">
    <property type="component" value="Unassembled WGS sequence"/>
</dbReference>
<dbReference type="FunFam" id="3.30.70.360:FF:000009">
    <property type="entry name" value="aminoacylase-1 isoform X1"/>
    <property type="match status" value="1"/>
</dbReference>
<evidence type="ECO:0000256" key="2">
    <source>
        <dbReference type="ARBA" id="ARBA00011913"/>
    </source>
</evidence>